<organism evidence="9 10">
    <name type="scientific">Smittium simulii</name>
    <dbReference type="NCBI Taxonomy" id="133385"/>
    <lineage>
        <taxon>Eukaryota</taxon>
        <taxon>Fungi</taxon>
        <taxon>Fungi incertae sedis</taxon>
        <taxon>Zoopagomycota</taxon>
        <taxon>Kickxellomycotina</taxon>
        <taxon>Harpellomycetes</taxon>
        <taxon>Harpellales</taxon>
        <taxon>Legeriomycetaceae</taxon>
        <taxon>Smittium</taxon>
    </lineage>
</organism>
<feature type="signal peptide" evidence="8">
    <location>
        <begin position="1"/>
        <end position="20"/>
    </location>
</feature>
<dbReference type="SUPFAM" id="SSF103481">
    <property type="entry name" value="Multidrug resistance efflux transporter EmrE"/>
    <property type="match status" value="1"/>
</dbReference>
<dbReference type="OrthoDB" id="999962at2759"/>
<evidence type="ECO:0000256" key="1">
    <source>
        <dbReference type="ARBA" id="ARBA00004127"/>
    </source>
</evidence>
<feature type="transmembrane region" description="Helical" evidence="7">
    <location>
        <begin position="306"/>
        <end position="326"/>
    </location>
</feature>
<dbReference type="PANTHER" id="PTHR10778">
    <property type="entry name" value="SOLUTE CARRIER FAMILY 35 MEMBER B"/>
    <property type="match status" value="1"/>
</dbReference>
<evidence type="ECO:0000256" key="5">
    <source>
        <dbReference type="ARBA" id="ARBA00022989"/>
    </source>
</evidence>
<feature type="transmembrane region" description="Helical" evidence="7">
    <location>
        <begin position="36"/>
        <end position="54"/>
    </location>
</feature>
<dbReference type="GO" id="GO:0005462">
    <property type="term" value="F:UDP-N-acetylglucosamine transmembrane transporter activity"/>
    <property type="evidence" value="ECO:0007669"/>
    <property type="project" value="TreeGrafter"/>
</dbReference>
<feature type="chain" id="PRO_5015773990" description="Sugar phosphate transporter domain-containing protein" evidence="8">
    <location>
        <begin position="21"/>
        <end position="401"/>
    </location>
</feature>
<dbReference type="AlphaFoldDB" id="A0A2T9YQX8"/>
<comment type="caution">
    <text evidence="9">The sequence shown here is derived from an EMBL/GenBank/DDBJ whole genome shotgun (WGS) entry which is preliminary data.</text>
</comment>
<reference evidence="9 10" key="1">
    <citation type="journal article" date="2018" name="MBio">
        <title>Comparative Genomics Reveals the Core Gene Toolbox for the Fungus-Insect Symbiosis.</title>
        <authorList>
            <person name="Wang Y."/>
            <person name="Stata M."/>
            <person name="Wang W."/>
            <person name="Stajich J.E."/>
            <person name="White M.M."/>
            <person name="Moncalvo J.M."/>
        </authorList>
    </citation>
    <scope>NUCLEOTIDE SEQUENCE [LARGE SCALE GENOMIC DNA]</scope>
    <source>
        <strain evidence="9 10">SWE-8-4</strain>
    </source>
</reference>
<keyword evidence="10" id="KW-1185">Reference proteome</keyword>
<evidence type="ECO:0000256" key="8">
    <source>
        <dbReference type="SAM" id="SignalP"/>
    </source>
</evidence>
<dbReference type="Proteomes" id="UP000245383">
    <property type="component" value="Unassembled WGS sequence"/>
</dbReference>
<evidence type="ECO:0000313" key="10">
    <source>
        <dbReference type="Proteomes" id="UP000245383"/>
    </source>
</evidence>
<evidence type="ECO:0000313" key="9">
    <source>
        <dbReference type="EMBL" id="PVU94737.1"/>
    </source>
</evidence>
<dbReference type="GO" id="GO:0000139">
    <property type="term" value="C:Golgi membrane"/>
    <property type="evidence" value="ECO:0007669"/>
    <property type="project" value="TreeGrafter"/>
</dbReference>
<keyword evidence="3" id="KW-0762">Sugar transport</keyword>
<dbReference type="GO" id="GO:0005464">
    <property type="term" value="F:UDP-xylose transmembrane transporter activity"/>
    <property type="evidence" value="ECO:0007669"/>
    <property type="project" value="TreeGrafter"/>
</dbReference>
<feature type="transmembrane region" description="Helical" evidence="7">
    <location>
        <begin position="206"/>
        <end position="226"/>
    </location>
</feature>
<evidence type="ECO:0000256" key="4">
    <source>
        <dbReference type="ARBA" id="ARBA00022692"/>
    </source>
</evidence>
<keyword evidence="2" id="KW-0813">Transport</keyword>
<name>A0A2T9YQX8_9FUNG</name>
<dbReference type="InterPro" id="IPR013657">
    <property type="entry name" value="SCL35B1-4/HUT1"/>
</dbReference>
<dbReference type="Gene3D" id="1.10.3730.20">
    <property type="match status" value="1"/>
</dbReference>
<evidence type="ECO:0000256" key="7">
    <source>
        <dbReference type="SAM" id="Phobius"/>
    </source>
</evidence>
<dbReference type="InterPro" id="IPR037185">
    <property type="entry name" value="EmrE-like"/>
</dbReference>
<feature type="transmembrane region" description="Helical" evidence="7">
    <location>
        <begin position="138"/>
        <end position="155"/>
    </location>
</feature>
<proteinExistence type="predicted"/>
<protein>
    <recommendedName>
        <fullName evidence="11">Sugar phosphate transporter domain-containing protein</fullName>
    </recommendedName>
</protein>
<feature type="transmembrane region" description="Helical" evidence="7">
    <location>
        <begin position="360"/>
        <end position="379"/>
    </location>
</feature>
<sequence length="401" mass="45754">MLFSVGLLFSLFSVFGGCCSSVILLEDFLRETKSCSYLLTFSHFLFISIVSFPAQLKFDSSLTQQNKKPRWLPKLENRSVPMQHWLFMVAFYYLSSLLNNLAYRYHVPVPLNLVFRSSSLVTNMFLGYLIAGKKYSKTQILSVIMVTIGIIVATIDLKKPEPTFNSRTSANSSYNSFTNFRMSQQKYSCNTWTQNFAQITNCFSEWSIGILILLTSVFLASSLGIYQEMVYKKYHGSFSESLFYLHFLALPLFYLSRNEILDQARILTNNFENFQSIFSNNSATSNIFQVCSVDFFINCWRISSNWRGLFLVLFTQVLCTFGVNYLSMKTSSLTLNLILTTRKLASLGLSILLFNRDISYGFINGSIITTLGTLLYISAGRKNKAAPKAIHEKKIKTVKND</sequence>
<accession>A0A2T9YQX8</accession>
<dbReference type="Pfam" id="PF08449">
    <property type="entry name" value="UAA"/>
    <property type="match status" value="1"/>
</dbReference>
<evidence type="ECO:0000256" key="2">
    <source>
        <dbReference type="ARBA" id="ARBA00022448"/>
    </source>
</evidence>
<evidence type="ECO:0008006" key="11">
    <source>
        <dbReference type="Google" id="ProtNLM"/>
    </source>
</evidence>
<dbReference type="STRING" id="133385.A0A2T9YQX8"/>
<keyword evidence="6 7" id="KW-0472">Membrane</keyword>
<keyword evidence="5 7" id="KW-1133">Transmembrane helix</keyword>
<keyword evidence="4 7" id="KW-0812">Transmembrane</keyword>
<evidence type="ECO:0000256" key="6">
    <source>
        <dbReference type="ARBA" id="ARBA00023136"/>
    </source>
</evidence>
<feature type="transmembrane region" description="Helical" evidence="7">
    <location>
        <begin position="75"/>
        <end position="93"/>
    </location>
</feature>
<evidence type="ECO:0000256" key="3">
    <source>
        <dbReference type="ARBA" id="ARBA00022597"/>
    </source>
</evidence>
<keyword evidence="8" id="KW-0732">Signal</keyword>
<comment type="subcellular location">
    <subcellularLocation>
        <location evidence="1">Endomembrane system</location>
        <topology evidence="1">Multi-pass membrane protein</topology>
    </subcellularLocation>
</comment>
<dbReference type="GO" id="GO:0005789">
    <property type="term" value="C:endoplasmic reticulum membrane"/>
    <property type="evidence" value="ECO:0007669"/>
    <property type="project" value="TreeGrafter"/>
</dbReference>
<dbReference type="EMBL" id="MBFR01000076">
    <property type="protein sequence ID" value="PVU94737.1"/>
    <property type="molecule type" value="Genomic_DNA"/>
</dbReference>
<gene>
    <name evidence="9" type="ORF">BB561_002307</name>
</gene>
<dbReference type="PANTHER" id="PTHR10778:SF4">
    <property type="entry name" value="NUCLEOTIDE SUGAR TRANSPORTER SLC35B4"/>
    <property type="match status" value="1"/>
</dbReference>